<feature type="non-terminal residue" evidence="2">
    <location>
        <position position="103"/>
    </location>
</feature>
<evidence type="ECO:0000256" key="1">
    <source>
        <dbReference type="ARBA" id="ARBA00008591"/>
    </source>
</evidence>
<dbReference type="AlphaFoldDB" id="A0A7V5LJW3"/>
<dbReference type="InterPro" id="IPR038078">
    <property type="entry name" value="PhoU-like_sf"/>
</dbReference>
<comment type="similarity">
    <text evidence="1">Belongs to the UPF0111 family.</text>
</comment>
<reference evidence="2" key="1">
    <citation type="journal article" date="2020" name="mSystems">
        <title>Genome- and Community-Level Interaction Insights into Carbon Utilization and Element Cycling Functions of Hydrothermarchaeota in Hydrothermal Sediment.</title>
        <authorList>
            <person name="Zhou Z."/>
            <person name="Liu Y."/>
            <person name="Xu W."/>
            <person name="Pan J."/>
            <person name="Luo Z.H."/>
            <person name="Li M."/>
        </authorList>
    </citation>
    <scope>NUCLEOTIDE SEQUENCE [LARGE SCALE GENOMIC DNA]</scope>
    <source>
        <strain evidence="2">HyVt-76</strain>
    </source>
</reference>
<accession>A0A7V5LJW3</accession>
<proteinExistence type="inferred from homology"/>
<dbReference type="EMBL" id="DRTD01000682">
    <property type="protein sequence ID" value="HHE55931.1"/>
    <property type="molecule type" value="Genomic_DNA"/>
</dbReference>
<gene>
    <name evidence="2" type="ORF">ENL21_09125</name>
</gene>
<dbReference type="InterPro" id="IPR018445">
    <property type="entry name" value="Put_Phosphate_transp_reg"/>
</dbReference>
<evidence type="ECO:0000313" key="2">
    <source>
        <dbReference type="EMBL" id="HHE55931.1"/>
    </source>
</evidence>
<protein>
    <submittedName>
        <fullName evidence="2">DUF47 family protein</fullName>
    </submittedName>
</protein>
<comment type="caution">
    <text evidence="2">The sequence shown here is derived from an EMBL/GenBank/DDBJ whole genome shotgun (WGS) entry which is preliminary data.</text>
</comment>
<name>A0A7V5LJW3_CALAY</name>
<dbReference type="Proteomes" id="UP000886111">
    <property type="component" value="Unassembled WGS sequence"/>
</dbReference>
<organism evidence="2">
    <name type="scientific">Caldithrix abyssi</name>
    <dbReference type="NCBI Taxonomy" id="187145"/>
    <lineage>
        <taxon>Bacteria</taxon>
        <taxon>Pseudomonadati</taxon>
        <taxon>Calditrichota</taxon>
        <taxon>Calditrichia</taxon>
        <taxon>Calditrichales</taxon>
        <taxon>Calditrichaceae</taxon>
        <taxon>Caldithrix</taxon>
    </lineage>
</organism>
<dbReference type="Pfam" id="PF01865">
    <property type="entry name" value="PhoU_div"/>
    <property type="match status" value="1"/>
</dbReference>
<sequence length="103" mass="12039">MIFKKTRELEAQIDEYLDCVVEGALIFKQGIYFFLQEDLTELEIRAKELEKKEHQGDQLRRKIETILYEQTLIPESRGDVLGLLESTDTVLNTLSETLMQFVV</sequence>
<dbReference type="Gene3D" id="1.20.58.220">
    <property type="entry name" value="Phosphate transport system protein phou homolog 2, domain 2"/>
    <property type="match status" value="1"/>
</dbReference>